<keyword evidence="3" id="KW-1185">Reference proteome</keyword>
<protein>
    <recommendedName>
        <fullName evidence="4">Secretin/TonB short N-terminal domain-containing protein</fullName>
    </recommendedName>
</protein>
<accession>A0A5K7YEG8</accession>
<evidence type="ECO:0000313" key="3">
    <source>
        <dbReference type="Proteomes" id="UP000427906"/>
    </source>
</evidence>
<dbReference type="EMBL" id="AP021874">
    <property type="protein sequence ID" value="BBO66119.1"/>
    <property type="molecule type" value="Genomic_DNA"/>
</dbReference>
<reference evidence="2 3" key="1">
    <citation type="submission" date="2019-11" db="EMBL/GenBank/DDBJ databases">
        <title>Comparative genomics of hydrocarbon-degrading Desulfosarcina strains.</title>
        <authorList>
            <person name="Watanabe M."/>
            <person name="Kojima H."/>
            <person name="Fukui M."/>
        </authorList>
    </citation>
    <scope>NUCLEOTIDE SEQUENCE [LARGE SCALE GENOMIC DNA]</scope>
    <source>
        <strain evidence="2 3">PL12</strain>
    </source>
</reference>
<keyword evidence="1" id="KW-0175">Coiled coil</keyword>
<sequence>MCSFKKISVFLTTIVLLHMAATCCVIYALSSSLNLRLNDGKRTLQIEAKNADLKQVLWKLATVANITIEYPVALKKTITIHKDDISLRDVLKRMLKGVNYVIFYSGPNPNQVEISKVKVMGKAGRRKSKSIRQRQLAGRKKSYQRKIVSLKRRLSKIDANSRRGKSYLNRIKRLEKTIQQLERQMY</sequence>
<proteinExistence type="predicted"/>
<dbReference type="AlphaFoldDB" id="A0A5K7YEG8"/>
<name>A0A5K7YEG8_9BACT</name>
<evidence type="ECO:0000313" key="2">
    <source>
        <dbReference type="EMBL" id="BBO66119.1"/>
    </source>
</evidence>
<evidence type="ECO:0000256" key="1">
    <source>
        <dbReference type="SAM" id="Coils"/>
    </source>
</evidence>
<dbReference type="Proteomes" id="UP000427906">
    <property type="component" value="Chromosome"/>
</dbReference>
<feature type="coiled-coil region" evidence="1">
    <location>
        <begin position="140"/>
        <end position="184"/>
    </location>
</feature>
<evidence type="ECO:0008006" key="4">
    <source>
        <dbReference type="Google" id="ProtNLM"/>
    </source>
</evidence>
<dbReference type="KEGG" id="dalk:DSCA_00490"/>
<organism evidence="2 3">
    <name type="scientific">Desulfosarcina alkanivorans</name>
    <dbReference type="NCBI Taxonomy" id="571177"/>
    <lineage>
        <taxon>Bacteria</taxon>
        <taxon>Pseudomonadati</taxon>
        <taxon>Thermodesulfobacteriota</taxon>
        <taxon>Desulfobacteria</taxon>
        <taxon>Desulfobacterales</taxon>
        <taxon>Desulfosarcinaceae</taxon>
        <taxon>Desulfosarcina</taxon>
    </lineage>
</organism>
<gene>
    <name evidence="2" type="ORF">DSCA_00490</name>
</gene>